<evidence type="ECO:0000259" key="11">
    <source>
        <dbReference type="Pfam" id="PF24655"/>
    </source>
</evidence>
<feature type="compositionally biased region" description="Basic and acidic residues" evidence="6">
    <location>
        <begin position="1012"/>
        <end position="1023"/>
    </location>
</feature>
<keyword evidence="5" id="KW-0539">Nucleus</keyword>
<feature type="region of interest" description="Disordered" evidence="6">
    <location>
        <begin position="475"/>
        <end position="498"/>
    </location>
</feature>
<evidence type="ECO:0000259" key="12">
    <source>
        <dbReference type="Pfam" id="PF24657"/>
    </source>
</evidence>
<dbReference type="InterPro" id="IPR056062">
    <property type="entry name" value="DUF7645"/>
</dbReference>
<dbReference type="InterPro" id="IPR056064">
    <property type="entry name" value="DUF7647"/>
</dbReference>
<dbReference type="OrthoDB" id="68020at2759"/>
<evidence type="ECO:0000256" key="4">
    <source>
        <dbReference type="ARBA" id="ARBA00023163"/>
    </source>
</evidence>
<dbReference type="RefSeq" id="XP_020085161.1">
    <property type="nucleotide sequence ID" value="XM_020229572.1"/>
</dbReference>
<dbReference type="GO" id="GO:0006384">
    <property type="term" value="P:transcription initiation at RNA polymerase III promoter"/>
    <property type="evidence" value="ECO:0007669"/>
    <property type="project" value="InterPro"/>
</dbReference>
<proteinExistence type="predicted"/>
<dbReference type="GO" id="GO:0003677">
    <property type="term" value="F:DNA binding"/>
    <property type="evidence" value="ECO:0007669"/>
    <property type="project" value="UniProtKB-KW"/>
</dbReference>
<dbReference type="Pfam" id="PF24655">
    <property type="entry name" value="DUF7645"/>
    <property type="match status" value="1"/>
</dbReference>
<dbReference type="GeneID" id="109708011"/>
<accession>A0A6P5ENC8</accession>
<evidence type="ECO:0000256" key="2">
    <source>
        <dbReference type="ARBA" id="ARBA00022553"/>
    </source>
</evidence>
<evidence type="ECO:0000259" key="13">
    <source>
        <dbReference type="Pfam" id="PF24658"/>
    </source>
</evidence>
<dbReference type="GO" id="GO:0000127">
    <property type="term" value="C:transcription factor TFIIIC complex"/>
    <property type="evidence" value="ECO:0007669"/>
    <property type="project" value="InterPro"/>
</dbReference>
<dbReference type="Pfam" id="PF24101">
    <property type="entry name" value="WHD_GTF3C1"/>
    <property type="match status" value="1"/>
</dbReference>
<dbReference type="InterPro" id="IPR056063">
    <property type="entry name" value="DUF7646"/>
</dbReference>
<dbReference type="SUPFAM" id="SSF46785">
    <property type="entry name" value="Winged helix' DNA-binding domain"/>
    <property type="match status" value="1"/>
</dbReference>
<dbReference type="PANTHER" id="PTHR15180">
    <property type="entry name" value="GENERAL TRANSCRIPTION FACTOR 3C POLYPEPTIDE 1"/>
    <property type="match status" value="1"/>
</dbReference>
<dbReference type="PANTHER" id="PTHR15180:SF1">
    <property type="entry name" value="GENERAL TRANSCRIPTION FACTOR 3C POLYPEPTIDE 1"/>
    <property type="match status" value="1"/>
</dbReference>
<name>A0A6P5ENC8_ANACO</name>
<dbReference type="InterPro" id="IPR007309">
    <property type="entry name" value="TFIIIC_Bblock-bd"/>
</dbReference>
<feature type="compositionally biased region" description="Basic and acidic residues" evidence="6">
    <location>
        <begin position="1067"/>
        <end position="1077"/>
    </location>
</feature>
<dbReference type="InterPro" id="IPR035625">
    <property type="entry name" value="Tfc3-like_eWH"/>
</dbReference>
<feature type="domain" description="DUF7647" evidence="13">
    <location>
        <begin position="745"/>
        <end position="923"/>
    </location>
</feature>
<feature type="region of interest" description="Disordered" evidence="6">
    <location>
        <begin position="1702"/>
        <end position="1734"/>
    </location>
</feature>
<dbReference type="Pfam" id="PF04182">
    <property type="entry name" value="B-block_TFIIIC"/>
    <property type="match status" value="1"/>
</dbReference>
<evidence type="ECO:0000256" key="5">
    <source>
        <dbReference type="ARBA" id="ARBA00023242"/>
    </source>
</evidence>
<feature type="domain" description="DUF7646" evidence="12">
    <location>
        <begin position="339"/>
        <end position="421"/>
    </location>
</feature>
<dbReference type="InterPro" id="IPR056020">
    <property type="entry name" value="DUF7599"/>
</dbReference>
<evidence type="ECO:0000259" key="10">
    <source>
        <dbReference type="Pfam" id="PF24538"/>
    </source>
</evidence>
<dbReference type="GO" id="GO:0042791">
    <property type="term" value="P:5S class rRNA transcription by RNA polymerase III"/>
    <property type="evidence" value="ECO:0007669"/>
    <property type="project" value="TreeGrafter"/>
</dbReference>
<keyword evidence="2" id="KW-0597">Phosphoprotein</keyword>
<dbReference type="InterPro" id="IPR036390">
    <property type="entry name" value="WH_DNA-bd_sf"/>
</dbReference>
<dbReference type="CDD" id="cd16169">
    <property type="entry name" value="Tau138_eWH"/>
    <property type="match status" value="1"/>
</dbReference>
<feature type="domain" description="DUF7599" evidence="10">
    <location>
        <begin position="239"/>
        <end position="321"/>
    </location>
</feature>
<keyword evidence="14" id="KW-1185">Reference proteome</keyword>
<dbReference type="Pfam" id="PF24658">
    <property type="entry name" value="DUF7647"/>
    <property type="match status" value="1"/>
</dbReference>
<feature type="domain" description="GTF3C1 extended winged-helix" evidence="9">
    <location>
        <begin position="557"/>
        <end position="664"/>
    </location>
</feature>
<dbReference type="Proteomes" id="UP000515123">
    <property type="component" value="Linkage group 3"/>
</dbReference>
<dbReference type="InterPro" id="IPR044210">
    <property type="entry name" value="Tfc3-like"/>
</dbReference>
<evidence type="ECO:0000313" key="15">
    <source>
        <dbReference type="RefSeq" id="XP_020085161.1"/>
    </source>
</evidence>
<keyword evidence="3" id="KW-0238">DNA-binding</keyword>
<sequence length="1914" mass="215757">MDTIVSAALEEICARAAAGIPVAELWPGLRGALAAAGLPLSADVKKALWSRLLALPGLRFEAEGSSLGPRDPSVQCLDEAERGGLRVLAEDHVRDSFLGIYDLKAASCEISSIQRSALERLAAARTNGITQSELAKEFGMKGNNFFYVVKNLEVQQLVVRQSTIVRGKEPGSDRKDASESTSIVTTNLLYLHRFAKNLDWNSQKRIEISRPDKPASDGDAHGCSLRHDGALEDDVSIRDFLPAMKAICDKLETASGKVLVSSDIKVALGYRLTPGHRAWRNILNRLKDARLVEEFQGNVDEKVVTCLRLLRKFDPNDFVPKTVVGGYDVLDSEHLVKHGKRGQITDQLVELPLDHCIYDMVDAEGPKGITIPEICKRVGFNAKKLYKRLITMRERFNMPWQAEIQDRTPQYRVWTHRNYLNYKAGTTVNGSSEALPDEKELSTRPKTLIPFNQTSPSVQLEDLFHSKVVTCSPKTVSGTVESQLPSNFSGGDGDFEPKHQVEHQNDIEEPSANNDEPKHCCSEIAQHSNAQQSGSRPSVLSIVAKIESVQRHRRLPSSTSTTRERWILKKLKKEKFFLLVELYKWLERLENYKSRRMDKKSLTRILNRLQQAGMCKSIQVSMPGLTNYSRNRITEVVLHPSITLSSELLDQIQKRRRDFDIEIRGGGLSRKNNRQPVTVLTGVRRSLTRVDDRPVIVQAMHNNGFVDAKMVRAKLLHKFLWSYLTNLPDWPNAFNSENRGYDVKNPNSTCQLFALEEAIKEMPLQLFLQVVGTAKKVDNMVAICKLGVRLSGLPFQEYKRLMDTLATGRLSRIINILYRLKLIQLVREGHPEDESVLQHAVLRHAMELKPYIEEPLSRSMPSSCVNANRSPRIRHDFVFSKQDAVDAYWETLEYCYATAAPADASHAFPGSSAPEVFHPRSWTSLRVMTAEQHMELLNRVTNVDREKKISLKDCIRIARELDLTVEQVLRISYSRRQSRLCGIPRKLIISKEQGNYPDAKSSRSSSRKRKRSDKDVIVDHAEENDNSSRSSKPKISNPPLFKEKEDNSLRISPCGNHDIHLPAPGNDNHRSDEHEYETHDEDSENHAFIKQCAFLNRKPMRRKRFTWTDKSDRQLVMQYARHRAALGARFFRVDCWDSLPDLPAPPDTCRRRMAVLNRNDDVRKAVLRFCNLLGERYATYLDTARRIRENVSLPRNKEAIAEDGLEMNFEQHSWDDFEDPDIKHAIEEVLRYTKMAKLEYLHRVGSKQGKEWSDIPPADGVTQDEQINTSIDPREEIQNNMEGGKSASIVSPNGRNTLMSHRSHGKFVKLLNNRVIIKRRVCESLAVANAVELLKLVFLCTSAAPQVQTSLAATLRQYSESDIFTAFNYLKEKNFMVAGQGTQPYVLSQKFWCNAASSPFPVDTGKRAANFSRWLGNEEKNLMEDGISLTSDLQCGEVVHLFALVFSGELVISPSLPEEGVGEPEESNSSNLPMEQLDQFGDQFGDGKVLKRKSDNVELSSDEIAKKQKLLSKIDSNFCTRREKGFPGIQVVLNRETIPRDEIIWCTTDKEIIAFSSSCDKNNQGNPDSFVATNDGQSLSSRLNSCQQFLPGIQSEASQSEPHWDAISSYAACFVPAGSNKPFTFSAELFRSMHSAIRQAGEQGLTLKEISETMELQGVEFAEVIVATLEVFKFCLKVNGYDTVRVVDSSYRSKYLINSLGDRNHGDMPSHVKSQAANSGESEHPSPHMQERTRDFQETCVNLSDGHKVTILDVPCDPALLCMESTNNEGTSVVGESAQKEVPSSQKKEAGLNNSSAGCLGYVPQPILPWINGDGSMNTVVYKGFTRRVLGTVMQNPGIMEDDIIHKMDVLNPQSCRRLLEMLVLDNHLSVRTLYQTTCATPNILQSLLPFDLNKPKLVYRKHFFANPMSTFLL</sequence>
<reference evidence="14" key="1">
    <citation type="journal article" date="2015" name="Nat. Genet.">
        <title>The pineapple genome and the evolution of CAM photosynthesis.</title>
        <authorList>
            <person name="Ming R."/>
            <person name="VanBuren R."/>
            <person name="Wai C.M."/>
            <person name="Tang H."/>
            <person name="Schatz M.C."/>
            <person name="Bowers J.E."/>
            <person name="Lyons E."/>
            <person name="Wang M.L."/>
            <person name="Chen J."/>
            <person name="Biggers E."/>
            <person name="Zhang J."/>
            <person name="Huang L."/>
            <person name="Zhang L."/>
            <person name="Miao W."/>
            <person name="Zhang J."/>
            <person name="Ye Z."/>
            <person name="Miao C."/>
            <person name="Lin Z."/>
            <person name="Wang H."/>
            <person name="Zhou H."/>
            <person name="Yim W.C."/>
            <person name="Priest H.D."/>
            <person name="Zheng C."/>
            <person name="Woodhouse M."/>
            <person name="Edger P.P."/>
            <person name="Guyot R."/>
            <person name="Guo H.B."/>
            <person name="Guo H."/>
            <person name="Zheng G."/>
            <person name="Singh R."/>
            <person name="Sharma A."/>
            <person name="Min X."/>
            <person name="Zheng Y."/>
            <person name="Lee H."/>
            <person name="Gurtowski J."/>
            <person name="Sedlazeck F.J."/>
            <person name="Harkess A."/>
            <person name="McKain M.R."/>
            <person name="Liao Z."/>
            <person name="Fang J."/>
            <person name="Liu J."/>
            <person name="Zhang X."/>
            <person name="Zhang Q."/>
            <person name="Hu W."/>
            <person name="Qin Y."/>
            <person name="Wang K."/>
            <person name="Chen L.Y."/>
            <person name="Shirley N."/>
            <person name="Lin Y.R."/>
            <person name="Liu L.Y."/>
            <person name="Hernandez A.G."/>
            <person name="Wright C.L."/>
            <person name="Bulone V."/>
            <person name="Tuskan G.A."/>
            <person name="Heath K."/>
            <person name="Zee F."/>
            <person name="Moore P.H."/>
            <person name="Sunkar R."/>
            <person name="Leebens-Mack J.H."/>
            <person name="Mockler T."/>
            <person name="Bennetzen J.L."/>
            <person name="Freeling M."/>
            <person name="Sankoff D."/>
            <person name="Paterson A.H."/>
            <person name="Zhu X."/>
            <person name="Yang X."/>
            <person name="Smith J.A."/>
            <person name="Cushman J.C."/>
            <person name="Paull R.E."/>
            <person name="Yu Q."/>
        </authorList>
    </citation>
    <scope>NUCLEOTIDE SEQUENCE [LARGE SCALE GENOMIC DNA]</scope>
    <source>
        <strain evidence="14">cv. F153</strain>
    </source>
</reference>
<feature type="compositionally biased region" description="Basic and acidic residues" evidence="6">
    <location>
        <begin position="1721"/>
        <end position="1734"/>
    </location>
</feature>
<evidence type="ECO:0000256" key="3">
    <source>
        <dbReference type="ARBA" id="ARBA00023125"/>
    </source>
</evidence>
<evidence type="ECO:0000259" key="8">
    <source>
        <dbReference type="Pfam" id="PF23704"/>
    </source>
</evidence>
<protein>
    <submittedName>
        <fullName evidence="15">Uncharacterized protein LOC109708011 isoform X1</fullName>
    </submittedName>
</protein>
<feature type="domain" description="General transcription factor 3C polypeptide 1 winged-helix" evidence="8">
    <location>
        <begin position="1"/>
        <end position="101"/>
    </location>
</feature>
<feature type="domain" description="B-block binding subunit of TFIIIC" evidence="7">
    <location>
        <begin position="113"/>
        <end position="197"/>
    </location>
</feature>
<dbReference type="InterPro" id="IPR056428">
    <property type="entry name" value="WH_GTF3C1"/>
</dbReference>
<feature type="domain" description="DUF7645" evidence="11">
    <location>
        <begin position="924"/>
        <end position="980"/>
    </location>
</feature>
<dbReference type="InterPro" id="IPR056467">
    <property type="entry name" value="eWH_GTF3C1"/>
</dbReference>
<feature type="region of interest" description="Disordered" evidence="6">
    <location>
        <begin position="992"/>
        <end position="1082"/>
    </location>
</feature>
<dbReference type="Pfam" id="PF23704">
    <property type="entry name" value="WHD_GTF3C1_N"/>
    <property type="match status" value="1"/>
</dbReference>
<reference evidence="15" key="2">
    <citation type="submission" date="2025-08" db="UniProtKB">
        <authorList>
            <consortium name="RefSeq"/>
        </authorList>
    </citation>
    <scope>IDENTIFICATION</scope>
    <source>
        <tissue evidence="15">Leaf</tissue>
    </source>
</reference>
<dbReference type="GO" id="GO:0005634">
    <property type="term" value="C:nucleus"/>
    <property type="evidence" value="ECO:0007669"/>
    <property type="project" value="UniProtKB-SubCell"/>
</dbReference>
<comment type="subcellular location">
    <subcellularLocation>
        <location evidence="1">Nucleus</location>
    </subcellularLocation>
</comment>
<keyword evidence="4" id="KW-0804">Transcription</keyword>
<evidence type="ECO:0000259" key="9">
    <source>
        <dbReference type="Pfam" id="PF24101"/>
    </source>
</evidence>
<dbReference type="Pfam" id="PF24538">
    <property type="entry name" value="DUF7599"/>
    <property type="match status" value="1"/>
</dbReference>
<evidence type="ECO:0000259" key="7">
    <source>
        <dbReference type="Pfam" id="PF04182"/>
    </source>
</evidence>
<evidence type="ECO:0000256" key="1">
    <source>
        <dbReference type="ARBA" id="ARBA00004123"/>
    </source>
</evidence>
<organism evidence="14 15">
    <name type="scientific">Ananas comosus</name>
    <name type="common">Pineapple</name>
    <name type="synonym">Ananas ananas</name>
    <dbReference type="NCBI Taxonomy" id="4615"/>
    <lineage>
        <taxon>Eukaryota</taxon>
        <taxon>Viridiplantae</taxon>
        <taxon>Streptophyta</taxon>
        <taxon>Embryophyta</taxon>
        <taxon>Tracheophyta</taxon>
        <taxon>Spermatophyta</taxon>
        <taxon>Magnoliopsida</taxon>
        <taxon>Liliopsida</taxon>
        <taxon>Poales</taxon>
        <taxon>Bromeliaceae</taxon>
        <taxon>Bromelioideae</taxon>
        <taxon>Ananas</taxon>
    </lineage>
</organism>
<evidence type="ECO:0000313" key="14">
    <source>
        <dbReference type="Proteomes" id="UP000515123"/>
    </source>
</evidence>
<dbReference type="Pfam" id="PF24657">
    <property type="entry name" value="DUF7646"/>
    <property type="match status" value="1"/>
</dbReference>
<evidence type="ECO:0000256" key="6">
    <source>
        <dbReference type="SAM" id="MobiDB-lite"/>
    </source>
</evidence>
<gene>
    <name evidence="15" type="primary">LOC109708011</name>
</gene>
<feature type="compositionally biased region" description="Polar residues" evidence="6">
    <location>
        <begin position="475"/>
        <end position="489"/>
    </location>
</feature>